<dbReference type="SUPFAM" id="SSF53383">
    <property type="entry name" value="PLP-dependent transferases"/>
    <property type="match status" value="1"/>
</dbReference>
<dbReference type="InterPro" id="IPR004839">
    <property type="entry name" value="Aminotransferase_I/II_large"/>
</dbReference>
<dbReference type="RefSeq" id="WP_255390913.1">
    <property type="nucleotide sequence ID" value="NZ_CP101509.1"/>
</dbReference>
<dbReference type="InterPro" id="IPR015424">
    <property type="entry name" value="PyrdxlP-dep_Trfase"/>
</dbReference>
<accession>A0ABY5GKE8</accession>
<evidence type="ECO:0000256" key="4">
    <source>
        <dbReference type="ARBA" id="ARBA00023125"/>
    </source>
</evidence>
<proteinExistence type="inferred from homology"/>
<protein>
    <submittedName>
        <fullName evidence="7">PLP-dependent aminotransferase family protein</fullName>
    </submittedName>
</protein>
<keyword evidence="2" id="KW-0663">Pyridoxal phosphate</keyword>
<dbReference type="Gene3D" id="3.40.640.10">
    <property type="entry name" value="Type I PLP-dependent aspartate aminotransferase-like (Major domain)"/>
    <property type="match status" value="1"/>
</dbReference>
<dbReference type="SUPFAM" id="SSF46785">
    <property type="entry name" value="Winged helix' DNA-binding domain"/>
    <property type="match status" value="1"/>
</dbReference>
<comment type="similarity">
    <text evidence="1">In the C-terminal section; belongs to the class-I pyridoxal-phosphate-dependent aminotransferase family.</text>
</comment>
<dbReference type="Gene3D" id="3.90.1150.10">
    <property type="entry name" value="Aspartate Aminotransferase, domain 1"/>
    <property type="match status" value="1"/>
</dbReference>
<keyword evidence="4" id="KW-0238">DNA-binding</keyword>
<evidence type="ECO:0000256" key="3">
    <source>
        <dbReference type="ARBA" id="ARBA00023015"/>
    </source>
</evidence>
<keyword evidence="7" id="KW-0032">Aminotransferase</keyword>
<evidence type="ECO:0000313" key="8">
    <source>
        <dbReference type="Proteomes" id="UP001057998"/>
    </source>
</evidence>
<evidence type="ECO:0000256" key="1">
    <source>
        <dbReference type="ARBA" id="ARBA00005384"/>
    </source>
</evidence>
<dbReference type="InterPro" id="IPR015421">
    <property type="entry name" value="PyrdxlP-dep_Trfase_major"/>
</dbReference>
<dbReference type="Proteomes" id="UP001057998">
    <property type="component" value="Chromosome 2"/>
</dbReference>
<dbReference type="CDD" id="cd00609">
    <property type="entry name" value="AAT_like"/>
    <property type="match status" value="1"/>
</dbReference>
<dbReference type="Pfam" id="PF00155">
    <property type="entry name" value="Aminotran_1_2"/>
    <property type="match status" value="1"/>
</dbReference>
<dbReference type="InterPro" id="IPR036388">
    <property type="entry name" value="WH-like_DNA-bd_sf"/>
</dbReference>
<dbReference type="SMART" id="SM00345">
    <property type="entry name" value="HTH_GNTR"/>
    <property type="match status" value="1"/>
</dbReference>
<dbReference type="InterPro" id="IPR015422">
    <property type="entry name" value="PyrdxlP-dep_Trfase_small"/>
</dbReference>
<gene>
    <name evidence="7" type="ORF">NNL38_21515</name>
</gene>
<keyword evidence="7" id="KW-0808">Transferase</keyword>
<organism evidence="7 8">
    <name type="scientific">Photobacterium atrarenae</name>
    <dbReference type="NCBI Taxonomy" id="865757"/>
    <lineage>
        <taxon>Bacteria</taxon>
        <taxon>Pseudomonadati</taxon>
        <taxon>Pseudomonadota</taxon>
        <taxon>Gammaproteobacteria</taxon>
        <taxon>Vibrionales</taxon>
        <taxon>Vibrionaceae</taxon>
        <taxon>Photobacterium</taxon>
    </lineage>
</organism>
<evidence type="ECO:0000259" key="6">
    <source>
        <dbReference type="PROSITE" id="PS50949"/>
    </source>
</evidence>
<evidence type="ECO:0000313" key="7">
    <source>
        <dbReference type="EMBL" id="UTV29595.1"/>
    </source>
</evidence>
<dbReference type="GO" id="GO:0008483">
    <property type="term" value="F:transaminase activity"/>
    <property type="evidence" value="ECO:0007669"/>
    <property type="project" value="UniProtKB-KW"/>
</dbReference>
<name>A0ABY5GKE8_9GAMM</name>
<evidence type="ECO:0000256" key="5">
    <source>
        <dbReference type="ARBA" id="ARBA00023163"/>
    </source>
</evidence>
<evidence type="ECO:0000256" key="2">
    <source>
        <dbReference type="ARBA" id="ARBA00022898"/>
    </source>
</evidence>
<dbReference type="EMBL" id="CP101509">
    <property type="protein sequence ID" value="UTV29595.1"/>
    <property type="molecule type" value="Genomic_DNA"/>
</dbReference>
<sequence length="457" mass="51224">MFIPDISGRSGPKYLALADAFAEAIESSELKAQTKLPPQRILSYRLGVTVGTVTRAYQELEHRGLVSPKVGSGTYVKDRQSETRTFYHPVSSKHGIDLAICRPLLINQQQHLSRTLQDLSLEPIAQRAVLDYCSAEGLQGHNQTLQHWLGQRFNSDIDSRRLLWTYGGQHGLSVLIQALTRPKETILVEGLCYPEFLHSCQQSERKLVPIRLDEQGIIPEDLELHCQRHKPRLLYLTPAIQNPTGVCLSDSRRLRVIEICRRHQVLIIEDDVLYCPPAHRRTPLVAIAPDITLFVGSFSKYFSGGLRVGYLIMPLSLSLPMQKSLRASCMHVSPLMIDLVCRWLTNGAMDAVDQEIDTELKARHRILQQIFSGAGQGAVPGFNVWLPLPEPLSGQPLSRQLQQEEVHVREAEMFAVDHYPVPAAIRISLTGPTSRSQLKTGLEIIQAHIESASEQSL</sequence>
<dbReference type="PANTHER" id="PTHR46577">
    <property type="entry name" value="HTH-TYPE TRANSCRIPTIONAL REGULATORY PROTEIN GABR"/>
    <property type="match status" value="1"/>
</dbReference>
<dbReference type="InterPro" id="IPR051446">
    <property type="entry name" value="HTH_trans_reg/aminotransferase"/>
</dbReference>
<keyword evidence="3" id="KW-0805">Transcription regulation</keyword>
<keyword evidence="8" id="KW-1185">Reference proteome</keyword>
<dbReference type="InterPro" id="IPR000524">
    <property type="entry name" value="Tscrpt_reg_HTH_GntR"/>
</dbReference>
<feature type="domain" description="HTH gntR-type" evidence="6">
    <location>
        <begin position="11"/>
        <end position="79"/>
    </location>
</feature>
<keyword evidence="5" id="KW-0804">Transcription</keyword>
<dbReference type="Gene3D" id="1.10.10.10">
    <property type="entry name" value="Winged helix-like DNA-binding domain superfamily/Winged helix DNA-binding domain"/>
    <property type="match status" value="1"/>
</dbReference>
<dbReference type="PROSITE" id="PS50949">
    <property type="entry name" value="HTH_GNTR"/>
    <property type="match status" value="1"/>
</dbReference>
<dbReference type="PANTHER" id="PTHR46577:SF1">
    <property type="entry name" value="HTH-TYPE TRANSCRIPTIONAL REGULATORY PROTEIN GABR"/>
    <property type="match status" value="1"/>
</dbReference>
<dbReference type="CDD" id="cd07377">
    <property type="entry name" value="WHTH_GntR"/>
    <property type="match status" value="1"/>
</dbReference>
<dbReference type="InterPro" id="IPR036390">
    <property type="entry name" value="WH_DNA-bd_sf"/>
</dbReference>
<reference evidence="7" key="1">
    <citation type="submission" date="2022-07" db="EMBL/GenBank/DDBJ databases">
        <title>Genome sequencing of Photobacterium atrarenae GJH2-4.</title>
        <authorList>
            <person name="Park S.-J."/>
        </authorList>
    </citation>
    <scope>NUCLEOTIDE SEQUENCE</scope>
    <source>
        <strain evidence="7">GJH2-4</strain>
    </source>
</reference>
<dbReference type="Pfam" id="PF00392">
    <property type="entry name" value="GntR"/>
    <property type="match status" value="1"/>
</dbReference>